<protein>
    <submittedName>
        <fullName evidence="1">Uncharacterized protein</fullName>
    </submittedName>
</protein>
<sequence length="443" mass="49776">MKKIFKQSRSKSPSDTDASTANPYAEDTSLSGPAYDPYALGSNPYNSVPSYYSRNGPSPRTTPADKNYAVGSSGSVDYMPPPQNNPYDMSSISSPSSSSSSRRMIRPTPPVTDLTESTPYNHPAANTSSTSTNLLRQELIGRPQRFSIENSVAQTRNYDPSIMETEAERAARRSGGMLDGEGHEFGTSQTAYGHIQEQEQEEEDVEVEALKHQIRHTNKQSLTSADNALRYAEEAEASGLRTLQALGEQGDQIASTEKAVAVTENQTKLGEDYASELRTLNRSLFAVHVSNPFNSRRRLLEREEKIRNTFRTQQIDRESNRRRQYDSQQRVAAAMGNVPGDRRRQLTETERKYREQMNANKVKLAETSKYMFEPDEEDFETEHELESRIDTIGSAATRLNMMAKSIDTEVTAQNERVSRLSRRTQDVEVGVHLNTARLARIIR</sequence>
<proteinExistence type="predicted"/>
<reference evidence="2" key="1">
    <citation type="journal article" date="2024" name="Front. Bioeng. Biotechnol.">
        <title>Genome-scale model development and genomic sequencing of the oleaginous clade Lipomyces.</title>
        <authorList>
            <person name="Czajka J.J."/>
            <person name="Han Y."/>
            <person name="Kim J."/>
            <person name="Mondo S.J."/>
            <person name="Hofstad B.A."/>
            <person name="Robles A."/>
            <person name="Haridas S."/>
            <person name="Riley R."/>
            <person name="LaButti K."/>
            <person name="Pangilinan J."/>
            <person name="Andreopoulos W."/>
            <person name="Lipzen A."/>
            <person name="Yan J."/>
            <person name="Wang M."/>
            <person name="Ng V."/>
            <person name="Grigoriev I.V."/>
            <person name="Spatafora J.W."/>
            <person name="Magnuson J.K."/>
            <person name="Baker S.E."/>
            <person name="Pomraning K.R."/>
        </authorList>
    </citation>
    <scope>NUCLEOTIDE SEQUENCE [LARGE SCALE GENOMIC DNA]</scope>
    <source>
        <strain evidence="2">CBS 10300</strain>
    </source>
</reference>
<gene>
    <name evidence="1" type="ORF">V1517DRAFT_316911</name>
</gene>
<keyword evidence="2" id="KW-1185">Reference proteome</keyword>
<organism evidence="1 2">
    <name type="scientific">Lipomyces orientalis</name>
    <dbReference type="NCBI Taxonomy" id="1233043"/>
    <lineage>
        <taxon>Eukaryota</taxon>
        <taxon>Fungi</taxon>
        <taxon>Dikarya</taxon>
        <taxon>Ascomycota</taxon>
        <taxon>Saccharomycotina</taxon>
        <taxon>Lipomycetes</taxon>
        <taxon>Lipomycetales</taxon>
        <taxon>Lipomycetaceae</taxon>
        <taxon>Lipomyces</taxon>
    </lineage>
</organism>
<dbReference type="Proteomes" id="UP001489719">
    <property type="component" value="Unassembled WGS sequence"/>
</dbReference>
<dbReference type="EMBL" id="MU970048">
    <property type="protein sequence ID" value="KAK9324602.1"/>
    <property type="molecule type" value="Genomic_DNA"/>
</dbReference>
<evidence type="ECO:0000313" key="1">
    <source>
        <dbReference type="EMBL" id="KAK9324602.1"/>
    </source>
</evidence>
<accession>A0ACC3TTX4</accession>
<evidence type="ECO:0000313" key="2">
    <source>
        <dbReference type="Proteomes" id="UP001489719"/>
    </source>
</evidence>
<comment type="caution">
    <text evidence="1">The sequence shown here is derived from an EMBL/GenBank/DDBJ whole genome shotgun (WGS) entry which is preliminary data.</text>
</comment>
<name>A0ACC3TTX4_9ASCO</name>